<organism evidence="2 3">
    <name type="scientific">Microcystis aeruginosa Ma_QC_B_20070730_S2</name>
    <dbReference type="NCBI Taxonomy" id="2486256"/>
    <lineage>
        <taxon>Bacteria</taxon>
        <taxon>Bacillati</taxon>
        <taxon>Cyanobacteriota</taxon>
        <taxon>Cyanophyceae</taxon>
        <taxon>Oscillatoriophycideae</taxon>
        <taxon>Chroococcales</taxon>
        <taxon>Microcystaceae</taxon>
        <taxon>Microcystis</taxon>
    </lineage>
</organism>
<gene>
    <name evidence="2" type="ORF">EWV80_18310</name>
</gene>
<protein>
    <recommendedName>
        <fullName evidence="1">DUF5615 domain-containing protein</fullName>
    </recommendedName>
</protein>
<comment type="caution">
    <text evidence="2">The sequence shown here is derived from an EMBL/GenBank/DDBJ whole genome shotgun (WGS) entry which is preliminary data.</text>
</comment>
<dbReference type="AlphaFoldDB" id="A0A552DCW5"/>
<sequence length="117" mass="13128">MIRFLADENFNNQIVRGILRQNSQIDVVRVQDVGLSGVDDPAVLAWAAQEGRIVLTHDVATMTTFAYERLESGLFMPGLFEVSRRVPVGLAIEEILLIAECSLEGEWEGQVRFLPLR</sequence>
<proteinExistence type="predicted"/>
<feature type="domain" description="DUF5615" evidence="1">
    <location>
        <begin position="3"/>
        <end position="58"/>
    </location>
</feature>
<evidence type="ECO:0000313" key="2">
    <source>
        <dbReference type="EMBL" id="TRU20066.1"/>
    </source>
</evidence>
<evidence type="ECO:0000313" key="3">
    <source>
        <dbReference type="Proteomes" id="UP000320551"/>
    </source>
</evidence>
<dbReference type="InterPro" id="IPR041049">
    <property type="entry name" value="DUF5615"/>
</dbReference>
<evidence type="ECO:0000259" key="1">
    <source>
        <dbReference type="Pfam" id="PF18480"/>
    </source>
</evidence>
<reference evidence="2 3" key="1">
    <citation type="submission" date="2019-01" db="EMBL/GenBank/DDBJ databases">
        <title>Coherence of Microcystis species and biogeography revealed through population genomics.</title>
        <authorList>
            <person name="Perez-Carrascal O.M."/>
            <person name="Terrat Y."/>
            <person name="Giani A."/>
            <person name="Fortin N."/>
            <person name="Tromas N."/>
            <person name="Shapiro B.J."/>
        </authorList>
    </citation>
    <scope>NUCLEOTIDE SEQUENCE [LARGE SCALE GENOMIC DNA]</scope>
    <source>
        <strain evidence="2">Ma_QC_B_20070730_S2</strain>
    </source>
</reference>
<name>A0A552DCW5_MICAE</name>
<dbReference type="EMBL" id="SFBK01000241">
    <property type="protein sequence ID" value="TRU20066.1"/>
    <property type="molecule type" value="Genomic_DNA"/>
</dbReference>
<dbReference type="Pfam" id="PF18480">
    <property type="entry name" value="DUF5615"/>
    <property type="match status" value="1"/>
</dbReference>
<dbReference type="Proteomes" id="UP000320551">
    <property type="component" value="Unassembled WGS sequence"/>
</dbReference>
<accession>A0A552DCW5</accession>